<keyword evidence="2" id="KW-1185">Reference proteome</keyword>
<evidence type="ECO:0000313" key="2">
    <source>
        <dbReference type="Proteomes" id="UP000789405"/>
    </source>
</evidence>
<dbReference type="AlphaFoldDB" id="A0A9N9JL67"/>
<accession>A0A9N9JL67</accession>
<organism evidence="1 2">
    <name type="scientific">Dentiscutata erythropus</name>
    <dbReference type="NCBI Taxonomy" id="1348616"/>
    <lineage>
        <taxon>Eukaryota</taxon>
        <taxon>Fungi</taxon>
        <taxon>Fungi incertae sedis</taxon>
        <taxon>Mucoromycota</taxon>
        <taxon>Glomeromycotina</taxon>
        <taxon>Glomeromycetes</taxon>
        <taxon>Diversisporales</taxon>
        <taxon>Gigasporaceae</taxon>
        <taxon>Dentiscutata</taxon>
    </lineage>
</organism>
<evidence type="ECO:0000313" key="1">
    <source>
        <dbReference type="EMBL" id="CAG8787284.1"/>
    </source>
</evidence>
<name>A0A9N9JL67_9GLOM</name>
<dbReference type="Proteomes" id="UP000789405">
    <property type="component" value="Unassembled WGS sequence"/>
</dbReference>
<proteinExistence type="predicted"/>
<reference evidence="1" key="1">
    <citation type="submission" date="2021-06" db="EMBL/GenBank/DDBJ databases">
        <authorList>
            <person name="Kallberg Y."/>
            <person name="Tangrot J."/>
            <person name="Rosling A."/>
        </authorList>
    </citation>
    <scope>NUCLEOTIDE SEQUENCE</scope>
    <source>
        <strain evidence="1">MA453B</strain>
    </source>
</reference>
<sequence length="116" mass="13443">LASVLALRLEIFWVESVNSRIKKFFGIDCHTRYTIFIAYYEPFEMSGFTAKIGFNDVERTFSAASLHHIKPKFSLTMISALLWIRKGATAEKPEKYELDDKEYERISKLTAAQLEI</sequence>
<dbReference type="OrthoDB" id="270624at2759"/>
<feature type="non-terminal residue" evidence="1">
    <location>
        <position position="116"/>
    </location>
</feature>
<protein>
    <submittedName>
        <fullName evidence="1">3232_t:CDS:1</fullName>
    </submittedName>
</protein>
<comment type="caution">
    <text evidence="1">The sequence shown here is derived from an EMBL/GenBank/DDBJ whole genome shotgun (WGS) entry which is preliminary data.</text>
</comment>
<gene>
    <name evidence="1" type="ORF">DERYTH_LOCUS20676</name>
</gene>
<dbReference type="EMBL" id="CAJVPY010024794">
    <property type="protein sequence ID" value="CAG8787284.1"/>
    <property type="molecule type" value="Genomic_DNA"/>
</dbReference>